<protein>
    <submittedName>
        <fullName evidence="1">Uncharacterized protein</fullName>
    </submittedName>
</protein>
<reference evidence="1" key="1">
    <citation type="journal article" date="2015" name="Nature">
        <title>Complex archaea that bridge the gap between prokaryotes and eukaryotes.</title>
        <authorList>
            <person name="Spang A."/>
            <person name="Saw J.H."/>
            <person name="Jorgensen S.L."/>
            <person name="Zaremba-Niedzwiedzka K."/>
            <person name="Martijn J."/>
            <person name="Lind A.E."/>
            <person name="van Eijk R."/>
            <person name="Schleper C."/>
            <person name="Guy L."/>
            <person name="Ettema T.J."/>
        </authorList>
    </citation>
    <scope>NUCLEOTIDE SEQUENCE</scope>
</reference>
<proteinExistence type="predicted"/>
<dbReference type="EMBL" id="LAZR01015676">
    <property type="protein sequence ID" value="KKM07888.1"/>
    <property type="molecule type" value="Genomic_DNA"/>
</dbReference>
<organism evidence="1">
    <name type="scientific">marine sediment metagenome</name>
    <dbReference type="NCBI Taxonomy" id="412755"/>
    <lineage>
        <taxon>unclassified sequences</taxon>
        <taxon>metagenomes</taxon>
        <taxon>ecological metagenomes</taxon>
    </lineage>
</organism>
<sequence>MKYIEKNDTLTHSDIIKCVEQLWKYLLEGILAPGSIKEGKDRFNYLFFPYLHLTERGQKEMEKWQ</sequence>
<dbReference type="AlphaFoldDB" id="A0A0F9K9R5"/>
<accession>A0A0F9K9R5</accession>
<comment type="caution">
    <text evidence="1">The sequence shown here is derived from an EMBL/GenBank/DDBJ whole genome shotgun (WGS) entry which is preliminary data.</text>
</comment>
<evidence type="ECO:0000313" key="1">
    <source>
        <dbReference type="EMBL" id="KKM07888.1"/>
    </source>
</evidence>
<name>A0A0F9K9R5_9ZZZZ</name>
<gene>
    <name evidence="1" type="ORF">LCGC14_1729450</name>
</gene>